<dbReference type="InterPro" id="IPR000182">
    <property type="entry name" value="GNAT_dom"/>
</dbReference>
<gene>
    <name evidence="2" type="ORF">AVL63_03910</name>
</gene>
<dbReference type="SUPFAM" id="SSF55729">
    <property type="entry name" value="Acyl-CoA N-acyltransferases (Nat)"/>
    <property type="match status" value="1"/>
</dbReference>
<proteinExistence type="predicted"/>
<dbReference type="InterPro" id="IPR051531">
    <property type="entry name" value="N-acetyltransferase"/>
</dbReference>
<dbReference type="OrthoDB" id="3533156at2"/>
<keyword evidence="2" id="KW-0808">Transferase</keyword>
<sequence length="167" mass="18842">MSIPPHTARLKFRPMTEADLEDMAAMLGDPVVMHYYPAPKSRAEAEAWIQRNQQRYAEHGYGLWIIETLEGEFLGDCGLTWQSVNGVPKLEVGFRVRAERQNRGYATEAALACRAFARDHTPETELVAILHPENRASERIAQKLGMHRVADDLAGPIPVRAVYSMRL</sequence>
<evidence type="ECO:0000313" key="3">
    <source>
        <dbReference type="Proteomes" id="UP000054023"/>
    </source>
</evidence>
<dbReference type="PANTHER" id="PTHR43792">
    <property type="entry name" value="GNAT FAMILY, PUTATIVE (AFU_ORTHOLOGUE AFUA_3G00765)-RELATED-RELATED"/>
    <property type="match status" value="1"/>
</dbReference>
<dbReference type="RefSeq" id="WP_058888924.1">
    <property type="nucleotide sequence ID" value="NZ_LQBM01000004.1"/>
</dbReference>
<dbReference type="GO" id="GO:0016747">
    <property type="term" value="F:acyltransferase activity, transferring groups other than amino-acyl groups"/>
    <property type="evidence" value="ECO:0007669"/>
    <property type="project" value="InterPro"/>
</dbReference>
<organism evidence="2 3">
    <name type="scientific">Nesterenkonia jeotgali</name>
    <dbReference type="NCBI Taxonomy" id="317018"/>
    <lineage>
        <taxon>Bacteria</taxon>
        <taxon>Bacillati</taxon>
        <taxon>Actinomycetota</taxon>
        <taxon>Actinomycetes</taxon>
        <taxon>Micrococcales</taxon>
        <taxon>Micrococcaceae</taxon>
        <taxon>Nesterenkonia</taxon>
    </lineage>
</organism>
<dbReference type="Proteomes" id="UP000054023">
    <property type="component" value="Unassembled WGS sequence"/>
</dbReference>
<keyword evidence="3" id="KW-1185">Reference proteome</keyword>
<comment type="caution">
    <text evidence="2">The sequence shown here is derived from an EMBL/GenBank/DDBJ whole genome shotgun (WGS) entry which is preliminary data.</text>
</comment>
<dbReference type="Gene3D" id="3.40.630.30">
    <property type="match status" value="1"/>
</dbReference>
<evidence type="ECO:0000313" key="2">
    <source>
        <dbReference type="EMBL" id="KUG57687.1"/>
    </source>
</evidence>
<accession>A0A0W8ICN9</accession>
<evidence type="ECO:0000259" key="1">
    <source>
        <dbReference type="PROSITE" id="PS51186"/>
    </source>
</evidence>
<name>A0A0W8ICN9_9MICC</name>
<dbReference type="AlphaFoldDB" id="A0A0W8ICN9"/>
<feature type="domain" description="N-acetyltransferase" evidence="1">
    <location>
        <begin position="10"/>
        <end position="167"/>
    </location>
</feature>
<protein>
    <submittedName>
        <fullName evidence="2">Acetyltransferase</fullName>
    </submittedName>
</protein>
<reference evidence="3" key="1">
    <citation type="submission" date="2015-12" db="EMBL/GenBank/DDBJ databases">
        <authorList>
            <person name="Nair G.R."/>
            <person name="Kaur G."/>
            <person name="Mayilraj S."/>
        </authorList>
    </citation>
    <scope>NUCLEOTIDE SEQUENCE [LARGE SCALE GENOMIC DNA]</scope>
    <source>
        <strain evidence="3">CD08_7</strain>
    </source>
</reference>
<dbReference type="InterPro" id="IPR016181">
    <property type="entry name" value="Acyl_CoA_acyltransferase"/>
</dbReference>
<dbReference type="PANTHER" id="PTHR43792:SF1">
    <property type="entry name" value="N-ACETYLTRANSFERASE DOMAIN-CONTAINING PROTEIN"/>
    <property type="match status" value="1"/>
</dbReference>
<dbReference type="Pfam" id="PF13302">
    <property type="entry name" value="Acetyltransf_3"/>
    <property type="match status" value="1"/>
</dbReference>
<dbReference type="STRING" id="317018.AVL63_03910"/>
<dbReference type="PROSITE" id="PS51186">
    <property type="entry name" value="GNAT"/>
    <property type="match status" value="1"/>
</dbReference>
<dbReference type="EMBL" id="LQBM01000004">
    <property type="protein sequence ID" value="KUG57687.1"/>
    <property type="molecule type" value="Genomic_DNA"/>
</dbReference>